<evidence type="ECO:0000313" key="3">
    <source>
        <dbReference type="Proteomes" id="UP000233742"/>
    </source>
</evidence>
<reference evidence="2 3" key="1">
    <citation type="submission" date="2017-12" db="EMBL/GenBank/DDBJ databases">
        <authorList>
            <person name="Hurst M.R.H."/>
        </authorList>
    </citation>
    <scope>NUCLEOTIDE SEQUENCE [LARGE SCALE GENOMIC DNA]</scope>
    <source>
        <strain evidence="2 3">BM15</strain>
    </source>
</reference>
<dbReference type="AlphaFoldDB" id="A0A2K9F097"/>
<sequence>MADDPLVIFTPSGKRGRVPAGTPVLEAARRLGVDLDSVCGGRGICSKCQVAPGKGAFSKHGVTVAEDALSGINAVEERYDRIRGLKPGRRLGCQAQIQSDVVIDVPPESQLHRQVIRKSATERVMVMDPAVRPFYVEVVEPDLDDPTGDFQRLSAALDEQWQITGLRADLEVLARIQTVLRKSAWKVTALVWDNGLEPPRLIDLVPGLLDGPVYGLAIDLGSTTIAGHLVALDDGRVLASSGLMNPQIRFGEDLMSRVSYSMMNEGGAAEMTTAVRDGLGQLAAVLADEAGVDPALIAEAVIVCNPVMHHLMLGIDPVELGQAPFAPATSDAMTLRAAEIGLQIAPAARTYVLPIIAGHVGADCAAVVLSEQPQKSEAPVLMVDVGTNAEIVLGDKTRVLACSSPTGPAFEGAQISSGQRAAPGAIERVRIDPVTREPRFRIIGVDEWSNEPGFDEAAKATGITGICGSGIIEAVAEMRMAGIVDPSGLIGSAEQVGTPRSIPQGRTHSYVLHDGTDAGGTLIAVTQGDIRAIQLAKSALFAGARLLMDEFGIETLDRVVLAGAFGAHISPLHALVLGMIPDCAVERVTSAGNAAGTGARIALCSRAARREIEDQVHRITRIETAIAPRFQEHFVAANAIPHATDPFTELQTQVTLPVVSYNTAGDGRARRRRK</sequence>
<dbReference type="KEGG" id="paro:CUV01_17805"/>
<accession>A0A2K9F097</accession>
<proteinExistence type="predicted"/>
<protein>
    <submittedName>
        <fullName evidence="2">Drug:proton antiporter</fullName>
    </submittedName>
</protein>
<dbReference type="InterPro" id="IPR052911">
    <property type="entry name" value="Corrinoid_activation_enz"/>
</dbReference>
<dbReference type="Gene3D" id="3.10.20.880">
    <property type="match status" value="1"/>
</dbReference>
<dbReference type="Gene3D" id="3.30.420.480">
    <property type="entry name" value="Domain of unknown function (DUF4445)"/>
    <property type="match status" value="1"/>
</dbReference>
<dbReference type="InterPro" id="IPR036010">
    <property type="entry name" value="2Fe-2S_ferredoxin-like_sf"/>
</dbReference>
<dbReference type="OrthoDB" id="9810588at2"/>
<dbReference type="GO" id="GO:0051536">
    <property type="term" value="F:iron-sulfur cluster binding"/>
    <property type="evidence" value="ECO:0007669"/>
    <property type="project" value="InterPro"/>
</dbReference>
<dbReference type="PANTHER" id="PTHR42895">
    <property type="entry name" value="IRON-SULFUR CLUSTER-BINDING PROTEIN-RELATED"/>
    <property type="match status" value="1"/>
</dbReference>
<dbReference type="Gene3D" id="3.10.20.30">
    <property type="match status" value="1"/>
</dbReference>
<dbReference type="Proteomes" id="UP000233742">
    <property type="component" value="Chromosome"/>
</dbReference>
<organism evidence="2 3">
    <name type="scientific">Paracoccus tegillarcae</name>
    <dbReference type="NCBI Taxonomy" id="1529068"/>
    <lineage>
        <taxon>Bacteria</taxon>
        <taxon>Pseudomonadati</taxon>
        <taxon>Pseudomonadota</taxon>
        <taxon>Alphaproteobacteria</taxon>
        <taxon>Rhodobacterales</taxon>
        <taxon>Paracoccaceae</taxon>
        <taxon>Paracoccus</taxon>
    </lineage>
</organism>
<dbReference type="InterPro" id="IPR027980">
    <property type="entry name" value="RACo_C"/>
</dbReference>
<dbReference type="PROSITE" id="PS51085">
    <property type="entry name" value="2FE2S_FER_2"/>
    <property type="match status" value="1"/>
</dbReference>
<dbReference type="InterPro" id="IPR001041">
    <property type="entry name" value="2Fe-2S_ferredoxin-type"/>
</dbReference>
<dbReference type="InterPro" id="IPR012675">
    <property type="entry name" value="Beta-grasp_dom_sf"/>
</dbReference>
<gene>
    <name evidence="2" type="ORF">CUV01_17805</name>
</gene>
<feature type="domain" description="2Fe-2S ferredoxin-type" evidence="1">
    <location>
        <begin position="5"/>
        <end position="109"/>
    </location>
</feature>
<dbReference type="InterPro" id="IPR040506">
    <property type="entry name" value="RACo_linker"/>
</dbReference>
<name>A0A2K9F097_9RHOB</name>
<dbReference type="Pfam" id="PF17650">
    <property type="entry name" value="RACo_linker"/>
    <property type="match status" value="1"/>
</dbReference>
<dbReference type="EMBL" id="CP025408">
    <property type="protein sequence ID" value="AUH34984.1"/>
    <property type="molecule type" value="Genomic_DNA"/>
</dbReference>
<evidence type="ECO:0000259" key="1">
    <source>
        <dbReference type="PROSITE" id="PS51085"/>
    </source>
</evidence>
<dbReference type="SUPFAM" id="SSF54292">
    <property type="entry name" value="2Fe-2S ferredoxin-like"/>
    <property type="match status" value="1"/>
</dbReference>
<keyword evidence="3" id="KW-1185">Reference proteome</keyword>
<dbReference type="CDD" id="cd00207">
    <property type="entry name" value="fer2"/>
    <property type="match status" value="1"/>
</dbReference>
<dbReference type="PANTHER" id="PTHR42895:SF2">
    <property type="entry name" value="IRON-SULFUR CLUSTER PROTEIN"/>
    <property type="match status" value="1"/>
</dbReference>
<dbReference type="InterPro" id="IPR042259">
    <property type="entry name" value="Raco-like_middle_sf"/>
</dbReference>
<dbReference type="InterPro" id="IPR041414">
    <property type="entry name" value="Raco-like_middle"/>
</dbReference>
<evidence type="ECO:0000313" key="2">
    <source>
        <dbReference type="EMBL" id="AUH34984.1"/>
    </source>
</evidence>
<dbReference type="RefSeq" id="WP_101461644.1">
    <property type="nucleotide sequence ID" value="NZ_CP025408.1"/>
</dbReference>
<dbReference type="Pfam" id="PF14574">
    <property type="entry name" value="RACo_C_ter"/>
    <property type="match status" value="1"/>
</dbReference>
<dbReference type="Pfam" id="PF17651">
    <property type="entry name" value="Raco_middle"/>
    <property type="match status" value="1"/>
</dbReference>